<dbReference type="Proteomes" id="UP000588586">
    <property type="component" value="Unassembled WGS sequence"/>
</dbReference>
<dbReference type="RefSeq" id="WP_171242818.1">
    <property type="nucleotide sequence ID" value="NZ_JABEPQ010000001.1"/>
</dbReference>
<evidence type="ECO:0000313" key="1">
    <source>
        <dbReference type="EMBL" id="NNM45843.1"/>
    </source>
</evidence>
<keyword evidence="2" id="KW-1185">Reference proteome</keyword>
<dbReference type="EMBL" id="JABEPQ010000001">
    <property type="protein sequence ID" value="NNM45843.1"/>
    <property type="molecule type" value="Genomic_DNA"/>
</dbReference>
<organism evidence="1 2">
    <name type="scientific">Knoellia koreensis</name>
    <dbReference type="NCBI Taxonomy" id="2730921"/>
    <lineage>
        <taxon>Bacteria</taxon>
        <taxon>Bacillati</taxon>
        <taxon>Actinomycetota</taxon>
        <taxon>Actinomycetes</taxon>
        <taxon>Micrococcales</taxon>
        <taxon>Intrasporangiaceae</taxon>
        <taxon>Knoellia</taxon>
    </lineage>
</organism>
<accession>A0A849HGT3</accession>
<protein>
    <submittedName>
        <fullName evidence="1">Uncharacterized protein</fullName>
    </submittedName>
</protein>
<dbReference type="AlphaFoldDB" id="A0A849HGT3"/>
<evidence type="ECO:0000313" key="2">
    <source>
        <dbReference type="Proteomes" id="UP000588586"/>
    </source>
</evidence>
<comment type="caution">
    <text evidence="1">The sequence shown here is derived from an EMBL/GenBank/DDBJ whole genome shotgun (WGS) entry which is preliminary data.</text>
</comment>
<proteinExistence type="predicted"/>
<sequence>MGEPRGIPDDGADAMVCATCGTTPDEESLARLTWTRGTENGRDVWTCERCSREHLRSIEGKLDSSWW</sequence>
<name>A0A849HGT3_9MICO</name>
<gene>
    <name evidence="1" type="ORF">HJG52_07465</name>
</gene>
<reference evidence="1 2" key="1">
    <citation type="submission" date="2020-04" db="EMBL/GenBank/DDBJ databases">
        <title>Knoellia sp. isolate from air conditioner.</title>
        <authorList>
            <person name="Chea S."/>
            <person name="Kim D.-U."/>
        </authorList>
    </citation>
    <scope>NUCLEOTIDE SEQUENCE [LARGE SCALE GENOMIC DNA]</scope>
    <source>
        <strain evidence="1 2">DB2414S</strain>
    </source>
</reference>